<dbReference type="InterPro" id="IPR032308">
    <property type="entry name" value="TDBD"/>
</dbReference>
<feature type="region of interest" description="Disordered" evidence="7">
    <location>
        <begin position="1104"/>
        <end position="1129"/>
    </location>
</feature>
<evidence type="ECO:0000256" key="5">
    <source>
        <dbReference type="ARBA" id="ARBA00023242"/>
    </source>
</evidence>
<dbReference type="PANTHER" id="PTHR46309">
    <property type="entry name" value="PHD FINGER PROTEIN 12"/>
    <property type="match status" value="1"/>
</dbReference>
<reference evidence="9" key="1">
    <citation type="submission" date="2020-01" db="EMBL/GenBank/DDBJ databases">
        <title>Genome sequence of Kobresia littledalei, the first chromosome-level genome in the family Cyperaceae.</title>
        <authorList>
            <person name="Qu G."/>
        </authorList>
    </citation>
    <scope>NUCLEOTIDE SEQUENCE</scope>
    <source>
        <strain evidence="9">C.B.Clarke</strain>
        <tissue evidence="9">Leaf</tissue>
    </source>
</reference>
<evidence type="ECO:0000256" key="6">
    <source>
        <dbReference type="PROSITE-ProRule" id="PRU00146"/>
    </source>
</evidence>
<feature type="compositionally biased region" description="Basic residues" evidence="7">
    <location>
        <begin position="588"/>
        <end position="600"/>
    </location>
</feature>
<feature type="domain" description="PHD-type" evidence="8">
    <location>
        <begin position="763"/>
        <end position="808"/>
    </location>
</feature>
<evidence type="ECO:0000259" key="8">
    <source>
        <dbReference type="PROSITE" id="PS50016"/>
    </source>
</evidence>
<dbReference type="PROSITE" id="PS50016">
    <property type="entry name" value="ZF_PHD_2"/>
    <property type="match status" value="1"/>
</dbReference>
<evidence type="ECO:0000256" key="3">
    <source>
        <dbReference type="ARBA" id="ARBA00022771"/>
    </source>
</evidence>
<dbReference type="EMBL" id="SWLB01000024">
    <property type="protein sequence ID" value="KAF3322858.1"/>
    <property type="molecule type" value="Genomic_DNA"/>
</dbReference>
<dbReference type="CDD" id="cd04301">
    <property type="entry name" value="NAT_SF"/>
    <property type="match status" value="1"/>
</dbReference>
<feature type="region of interest" description="Disordered" evidence="7">
    <location>
        <begin position="280"/>
        <end position="446"/>
    </location>
</feature>
<gene>
    <name evidence="9" type="ORF">FCM35_KLT12847</name>
</gene>
<dbReference type="CDD" id="cd15532">
    <property type="entry name" value="PHD2_CHD_II"/>
    <property type="match status" value="1"/>
</dbReference>
<dbReference type="InterPro" id="IPR013083">
    <property type="entry name" value="Znf_RING/FYVE/PHD"/>
</dbReference>
<dbReference type="GO" id="GO:0005634">
    <property type="term" value="C:nucleus"/>
    <property type="evidence" value="ECO:0007669"/>
    <property type="project" value="UniProtKB-SubCell"/>
</dbReference>
<dbReference type="InterPro" id="IPR016181">
    <property type="entry name" value="Acyl_CoA_acyltransferase"/>
</dbReference>
<evidence type="ECO:0000313" key="10">
    <source>
        <dbReference type="Proteomes" id="UP000623129"/>
    </source>
</evidence>
<sequence>MSTFDREEGPDEPNASKSIEGDDKGKSIEDKVPLDPVSMSKRNETTPNGSKRKRKDWRAIASENGGARRRVLRSDMARLHAETEAGTAKGARNGFKLAELEGMDWVKCGDDLQVANEKVNKESNECDVGSVSGTKVTKIGETELLGNGELGVGERKEGDDAASGVAGSDLPSEEELVGKGKGVTGDEVAACAVSDKSGNENIRRETAEVDASCENSKGGIKIETMNLEAGSTDVQGGETVEAEQFNVLKKAKKKLFSGKRNTPVQVESVTVERRITRSSAAKQMVNDENALEIEGATIVEGQMEEESSGLDQTDTDDNKLLKNFKLKKSKKTRSDRKKSSDLTDSDEEFNPVRNRVRKKQANAKGDKDFSVASGTKRNRPKKPEVESEEPDSSGSNSDFLGSDVATPAMKKRQGQPPGSKHKTGKAKFGKMIETKKKRQARPLGAKNKEKVIKVESVSELDDKPRQVAKEIVRDMIKDLLKKHGWMIELRPRYGREYMDQVHVSPDGTTHWSITKAYYAFLQEWESLQSPSKGKGKQVTDFTPIPEELLDLLKRTVCKERCDAKKKKNKLKGKKKEKGKWRLGVKSKKIKKKGKLKKKIKKEGEKSTSSINEMNPKRGRKKKARLTLLARGSHKEGEASGENDYVPYEWKRTVVSWMIDLEMVSENGKIKYIDPNKPDPLAEGKISRDGIECDCCAKTFTVSDFAVHAAVAENGTSCLSYLFVEDVGLHFLQCLVRAWEKQCSISEPKGFFSSAEADGVDQNDDTCGVCGDGGDLVCCDECPSTFHLSCLGMEMLPSGDWHCPYCSCAFCTKLSSSPLLYCTQCSDKFHSLCASEKTGASVGQDDGISFCSESCKKLFEGLEAMLGVNHKMEGGFSWRLIRRITEDESSIDPVHTPEVRAECNTKVAVAMTVMDECFLPIDDQRSGIDLLQNVVYSCKSNFVRLNFRGFYTFLLERDDEIICAASVRVHGNKLAEMPFIGTRYMYRRQGMCRRLLDGIESALSSLKVEKLIIPAITELVDTWTNVFGFRPLEGSERQELRSKSIVVFPGTGLLEKPMLGTSSREDCDTSPIEGNMKILESPKNQQLSNGDMSHEFVDECAEIKPDDSGEASSYATASGEGDVAGPTKPDSDVVQSFKCCCGSAEPDDGKLSDGLAELESDPMPAVQSGEGLAEPKSGSVLVKGTPDKTDVLDSTDEIGSLGCEENGRLQGCAENGVRHLTGPQLASPDAVIGKCAAN</sequence>
<feature type="region of interest" description="Disordered" evidence="7">
    <location>
        <begin position="1"/>
        <end position="71"/>
    </location>
</feature>
<dbReference type="InterPro" id="IPR054292">
    <property type="entry name" value="DUF7028"/>
</dbReference>
<keyword evidence="5" id="KW-0539">Nucleus</keyword>
<dbReference type="GO" id="GO:0003714">
    <property type="term" value="F:transcription corepressor activity"/>
    <property type="evidence" value="ECO:0007669"/>
    <property type="project" value="InterPro"/>
</dbReference>
<feature type="compositionally biased region" description="Basic residues" evidence="7">
    <location>
        <begin position="322"/>
        <end position="336"/>
    </location>
</feature>
<organism evidence="9 10">
    <name type="scientific">Carex littledalei</name>
    <dbReference type="NCBI Taxonomy" id="544730"/>
    <lineage>
        <taxon>Eukaryota</taxon>
        <taxon>Viridiplantae</taxon>
        <taxon>Streptophyta</taxon>
        <taxon>Embryophyta</taxon>
        <taxon>Tracheophyta</taxon>
        <taxon>Spermatophyta</taxon>
        <taxon>Magnoliopsida</taxon>
        <taxon>Liliopsida</taxon>
        <taxon>Poales</taxon>
        <taxon>Cyperaceae</taxon>
        <taxon>Cyperoideae</taxon>
        <taxon>Cariceae</taxon>
        <taxon>Carex</taxon>
        <taxon>Carex subgen. Euthyceras</taxon>
    </lineage>
</organism>
<comment type="caution">
    <text evidence="9">The sequence shown here is derived from an EMBL/GenBank/DDBJ whole genome shotgun (WGS) entry which is preliminary data.</text>
</comment>
<keyword evidence="2" id="KW-0479">Metal-binding</keyword>
<feature type="region of interest" description="Disordered" evidence="7">
    <location>
        <begin position="564"/>
        <end position="583"/>
    </location>
</feature>
<protein>
    <submittedName>
        <fullName evidence="9">Increased DNA methylation 1</fullName>
    </submittedName>
</protein>
<evidence type="ECO:0000256" key="7">
    <source>
        <dbReference type="SAM" id="MobiDB-lite"/>
    </source>
</evidence>
<evidence type="ECO:0000313" key="9">
    <source>
        <dbReference type="EMBL" id="KAF3322858.1"/>
    </source>
</evidence>
<dbReference type="Pfam" id="PF16135">
    <property type="entry name" value="TDBD"/>
    <property type="match status" value="1"/>
</dbReference>
<keyword evidence="10" id="KW-1185">Reference proteome</keyword>
<evidence type="ECO:0000256" key="1">
    <source>
        <dbReference type="ARBA" id="ARBA00004123"/>
    </source>
</evidence>
<proteinExistence type="predicted"/>
<feature type="region of interest" description="Disordered" evidence="7">
    <location>
        <begin position="588"/>
        <end position="621"/>
    </location>
</feature>
<feature type="region of interest" description="Disordered" evidence="7">
    <location>
        <begin position="1145"/>
        <end position="1192"/>
    </location>
</feature>
<accession>A0A833VH79</accession>
<feature type="region of interest" description="Disordered" evidence="7">
    <location>
        <begin position="148"/>
        <end position="181"/>
    </location>
</feature>
<dbReference type="Pfam" id="PF22970">
    <property type="entry name" value="DUF7028"/>
    <property type="match status" value="1"/>
</dbReference>
<evidence type="ECO:0000256" key="2">
    <source>
        <dbReference type="ARBA" id="ARBA00022723"/>
    </source>
</evidence>
<dbReference type="InterPro" id="IPR042163">
    <property type="entry name" value="PHF12"/>
</dbReference>
<keyword evidence="4" id="KW-0862">Zinc</keyword>
<dbReference type="Proteomes" id="UP000623129">
    <property type="component" value="Unassembled WGS sequence"/>
</dbReference>
<dbReference type="InterPro" id="IPR001965">
    <property type="entry name" value="Znf_PHD"/>
</dbReference>
<dbReference type="SUPFAM" id="SSF57903">
    <property type="entry name" value="FYVE/PHD zinc finger"/>
    <property type="match status" value="1"/>
</dbReference>
<evidence type="ECO:0000256" key="4">
    <source>
        <dbReference type="ARBA" id="ARBA00022833"/>
    </source>
</evidence>
<dbReference type="Pfam" id="PF23209">
    <property type="entry name" value="IDM1_C"/>
    <property type="match status" value="1"/>
</dbReference>
<comment type="subcellular location">
    <subcellularLocation>
        <location evidence="1">Nucleus</location>
    </subcellularLocation>
</comment>
<dbReference type="InterPro" id="IPR056511">
    <property type="entry name" value="IDM1_C"/>
</dbReference>
<name>A0A833VH79_9POAL</name>
<dbReference type="Gene3D" id="3.30.40.10">
    <property type="entry name" value="Zinc/RING finger domain, C3HC4 (zinc finger)"/>
    <property type="match status" value="1"/>
</dbReference>
<dbReference type="Pfam" id="PF00628">
    <property type="entry name" value="PHD"/>
    <property type="match status" value="1"/>
</dbReference>
<dbReference type="SMART" id="SM00249">
    <property type="entry name" value="PHD"/>
    <property type="match status" value="2"/>
</dbReference>
<dbReference type="OrthoDB" id="429143at2759"/>
<dbReference type="GO" id="GO:0006357">
    <property type="term" value="P:regulation of transcription by RNA polymerase II"/>
    <property type="evidence" value="ECO:0007669"/>
    <property type="project" value="TreeGrafter"/>
</dbReference>
<keyword evidence="3 6" id="KW-0863">Zinc-finger</keyword>
<dbReference type="PANTHER" id="PTHR46309:SF1">
    <property type="entry name" value="PHD FINGER PROTEIN 12"/>
    <property type="match status" value="1"/>
</dbReference>
<dbReference type="AlphaFoldDB" id="A0A833VH79"/>
<feature type="compositionally biased region" description="Basic residues" evidence="7">
    <location>
        <begin position="409"/>
        <end position="428"/>
    </location>
</feature>
<feature type="compositionally biased region" description="Basic and acidic residues" evidence="7">
    <location>
        <begin position="19"/>
        <end position="33"/>
    </location>
</feature>
<dbReference type="InterPro" id="IPR019787">
    <property type="entry name" value="Znf_PHD-finger"/>
</dbReference>
<dbReference type="SUPFAM" id="SSF55729">
    <property type="entry name" value="Acyl-CoA N-acyltransferases (Nat)"/>
    <property type="match status" value="1"/>
</dbReference>
<dbReference type="GO" id="GO:0008270">
    <property type="term" value="F:zinc ion binding"/>
    <property type="evidence" value="ECO:0007669"/>
    <property type="project" value="UniProtKB-KW"/>
</dbReference>
<dbReference type="InterPro" id="IPR011011">
    <property type="entry name" value="Znf_FYVE_PHD"/>
</dbReference>